<dbReference type="GO" id="GO:0008641">
    <property type="term" value="F:ubiquitin-like modifier activating enzyme activity"/>
    <property type="evidence" value="ECO:0007669"/>
    <property type="project" value="InterPro"/>
</dbReference>
<dbReference type="SUPFAM" id="SSF69572">
    <property type="entry name" value="Activating enzymes of the ubiquitin-like proteins"/>
    <property type="match status" value="1"/>
</dbReference>
<proteinExistence type="predicted"/>
<organism evidence="3 4">
    <name type="scientific">Embleya scabrispora</name>
    <dbReference type="NCBI Taxonomy" id="159449"/>
    <lineage>
        <taxon>Bacteria</taxon>
        <taxon>Bacillati</taxon>
        <taxon>Actinomycetota</taxon>
        <taxon>Actinomycetes</taxon>
        <taxon>Kitasatosporales</taxon>
        <taxon>Streptomycetaceae</taxon>
        <taxon>Embleya</taxon>
    </lineage>
</organism>
<sequence>MTRKTRPGLTHWQKQALADLRQVSAEQPDVLRLVGAPAHGRDGSLLVRLRLHTGPLATGADGGLALQEHEDFVVTLPGSPLPMPTIEVTHPRFTGYPHVLAGRRLCVFLDPAREWDPLRGGMRALLSRLWAWLADAAAGQFDASQAMYHAVGGVLHHTPGTPTLVVRAPGPDRRIQAGYLITRTKHRLDLVYGPPPQGGGLRVPVVSLAAALPLGGGTTLAELMAHLDGRGPASAQGRPVRAAVSPQSPAILTTLATSAIRNPDNTHQYLILAVPHPVGGPPHLLGARLPAPAADALRHAVRAQGAALNIDVSRIRPDLPIEWCPVSDERPAVTTRRDQGTPISGFLGKHVQVWGCGGIGSWMAEFAVRAGAAQVSVCDPGTVTGGLLVRQNYTEGDVGAPKAQALAQRLQAISDTVVVDAHDGAVPDNAADLTGTDVLIDATVTIAMGHVLDQFAAVEGPRPVLAQVATDTRTGTLGLLSVCAPGTAHGPSSIDTAAGKTVLADPALELYHSLWQATLGGDELVPTRGCSVPTFHGSSADLAAVAGTLTSLLGMHLVAPASGTHLVALPHAAGSPHHRFLPHDLPPAVP</sequence>
<feature type="domain" description="THIF-type NAD/FAD binding fold" evidence="1">
    <location>
        <begin position="350"/>
        <end position="468"/>
    </location>
</feature>
<evidence type="ECO:0000313" key="3">
    <source>
        <dbReference type="EMBL" id="OPC83194.1"/>
    </source>
</evidence>
<dbReference type="STRING" id="159449.B4N89_21645"/>
<dbReference type="Pfam" id="PF26398">
    <property type="entry name" value="Cap2_linker"/>
    <property type="match status" value="1"/>
</dbReference>
<dbReference type="InterPro" id="IPR045886">
    <property type="entry name" value="ThiF/MoeB/HesA"/>
</dbReference>
<evidence type="ECO:0000259" key="1">
    <source>
        <dbReference type="Pfam" id="PF00899"/>
    </source>
</evidence>
<dbReference type="GO" id="GO:0061503">
    <property type="term" value="F:tRNA threonylcarbamoyladenosine dehydratase"/>
    <property type="evidence" value="ECO:0007669"/>
    <property type="project" value="TreeGrafter"/>
</dbReference>
<dbReference type="Pfam" id="PF00899">
    <property type="entry name" value="ThiF"/>
    <property type="match status" value="1"/>
</dbReference>
<comment type="caution">
    <text evidence="3">The sequence shown here is derived from an EMBL/GenBank/DDBJ whole genome shotgun (WGS) entry which is preliminary data.</text>
</comment>
<gene>
    <name evidence="3" type="ORF">B4N89_21645</name>
</gene>
<dbReference type="EMBL" id="MWQN01000001">
    <property type="protein sequence ID" value="OPC83194.1"/>
    <property type="molecule type" value="Genomic_DNA"/>
</dbReference>
<dbReference type="Gene3D" id="3.40.50.720">
    <property type="entry name" value="NAD(P)-binding Rossmann-like Domain"/>
    <property type="match status" value="1"/>
</dbReference>
<reference evidence="3 4" key="1">
    <citation type="submission" date="2017-03" db="EMBL/GenBank/DDBJ databases">
        <title>Draft genome sequence of Streptomyces scabrisporus NF3, endophyte isolated from Amphipterygium adstringens.</title>
        <authorList>
            <person name="Vazquez M."/>
            <person name="Ceapa C.D."/>
            <person name="Rodriguez Luna D."/>
            <person name="Sanchez Esquivel S."/>
        </authorList>
    </citation>
    <scope>NUCLEOTIDE SEQUENCE [LARGE SCALE GENOMIC DNA]</scope>
    <source>
        <strain evidence="3 4">NF3</strain>
    </source>
</reference>
<name>A0A1T3P2G2_9ACTN</name>
<dbReference type="InterPro" id="IPR058964">
    <property type="entry name" value="Cap2_linker"/>
</dbReference>
<evidence type="ECO:0000259" key="2">
    <source>
        <dbReference type="Pfam" id="PF26398"/>
    </source>
</evidence>
<dbReference type="PANTHER" id="PTHR43267:SF1">
    <property type="entry name" value="TRNA THREONYLCARBAMOYLADENOSINE DEHYDRATASE"/>
    <property type="match status" value="1"/>
</dbReference>
<dbReference type="InterPro" id="IPR000594">
    <property type="entry name" value="ThiF_NAD_FAD-bd"/>
</dbReference>
<accession>A0A1T3P2G2</accession>
<keyword evidence="4" id="KW-1185">Reference proteome</keyword>
<protein>
    <submittedName>
        <fullName evidence="3">Thiamine biosynthesis protein ThiF</fullName>
    </submittedName>
</protein>
<evidence type="ECO:0000313" key="4">
    <source>
        <dbReference type="Proteomes" id="UP000190037"/>
    </source>
</evidence>
<feature type="domain" description="Cap2 central linker" evidence="2">
    <location>
        <begin position="202"/>
        <end position="329"/>
    </location>
</feature>
<dbReference type="OrthoDB" id="6377837at2"/>
<dbReference type="Proteomes" id="UP000190037">
    <property type="component" value="Unassembled WGS sequence"/>
</dbReference>
<dbReference type="PANTHER" id="PTHR43267">
    <property type="entry name" value="TRNA THREONYLCARBAMOYLADENOSINE DEHYDRATASE"/>
    <property type="match status" value="1"/>
</dbReference>
<dbReference type="AlphaFoldDB" id="A0A1T3P2G2"/>
<dbReference type="GO" id="GO:0061504">
    <property type="term" value="P:cyclic threonylcarbamoyladenosine biosynthetic process"/>
    <property type="evidence" value="ECO:0007669"/>
    <property type="project" value="TreeGrafter"/>
</dbReference>
<dbReference type="InterPro" id="IPR035985">
    <property type="entry name" value="Ubiquitin-activating_enz"/>
</dbReference>